<evidence type="ECO:0000313" key="8">
    <source>
        <dbReference type="EMBL" id="GHF36522.1"/>
    </source>
</evidence>
<name>A0A8H9INN5_9PSEU</name>
<dbReference type="InterPro" id="IPR013786">
    <property type="entry name" value="AcylCoA_DH/ox_N"/>
</dbReference>
<dbReference type="Gene3D" id="1.20.140.10">
    <property type="entry name" value="Butyryl-CoA Dehydrogenase, subunit A, domain 3"/>
    <property type="match status" value="1"/>
</dbReference>
<accession>A0A8H9INN5</accession>
<dbReference type="InterPro" id="IPR009075">
    <property type="entry name" value="AcylCo_DH/oxidase_C"/>
</dbReference>
<dbReference type="Gene3D" id="1.10.540.10">
    <property type="entry name" value="Acyl-CoA dehydrogenase/oxidase, N-terminal domain"/>
    <property type="match status" value="1"/>
</dbReference>
<feature type="domain" description="Acyl-CoA dehydrogenase/oxidase C-terminal" evidence="6">
    <location>
        <begin position="233"/>
        <end position="364"/>
    </location>
</feature>
<evidence type="ECO:0000259" key="6">
    <source>
        <dbReference type="Pfam" id="PF00441"/>
    </source>
</evidence>
<dbReference type="RefSeq" id="WP_145936423.1">
    <property type="nucleotide sequence ID" value="NZ_BNAV01000001.1"/>
</dbReference>
<evidence type="ECO:0000313" key="9">
    <source>
        <dbReference type="Proteomes" id="UP000658656"/>
    </source>
</evidence>
<keyword evidence="9" id="KW-1185">Reference proteome</keyword>
<reference evidence="8" key="2">
    <citation type="submission" date="2020-09" db="EMBL/GenBank/DDBJ databases">
        <authorList>
            <person name="Sun Q."/>
            <person name="Zhou Y."/>
        </authorList>
    </citation>
    <scope>NUCLEOTIDE SEQUENCE</scope>
    <source>
        <strain evidence="8">CGMCC 4.7679</strain>
    </source>
</reference>
<dbReference type="GO" id="GO:0050660">
    <property type="term" value="F:flavin adenine dinucleotide binding"/>
    <property type="evidence" value="ECO:0007669"/>
    <property type="project" value="InterPro"/>
</dbReference>
<gene>
    <name evidence="8" type="ORF">GCM10017566_07030</name>
</gene>
<comment type="similarity">
    <text evidence="2">Belongs to the acyl-CoA dehydrogenase family.</text>
</comment>
<dbReference type="Pfam" id="PF02771">
    <property type="entry name" value="Acyl-CoA_dh_N"/>
    <property type="match status" value="1"/>
</dbReference>
<proteinExistence type="inferred from homology"/>
<dbReference type="PANTHER" id="PTHR43884">
    <property type="entry name" value="ACYL-COA DEHYDROGENASE"/>
    <property type="match status" value="1"/>
</dbReference>
<keyword evidence="4" id="KW-0274">FAD</keyword>
<keyword evidence="3" id="KW-0285">Flavoprotein</keyword>
<dbReference type="Pfam" id="PF00441">
    <property type="entry name" value="Acyl-CoA_dh_1"/>
    <property type="match status" value="1"/>
</dbReference>
<dbReference type="SUPFAM" id="SSF47203">
    <property type="entry name" value="Acyl-CoA dehydrogenase C-terminal domain-like"/>
    <property type="match status" value="1"/>
</dbReference>
<evidence type="ECO:0000256" key="3">
    <source>
        <dbReference type="ARBA" id="ARBA00022630"/>
    </source>
</evidence>
<organism evidence="8 9">
    <name type="scientific">Amycolatopsis bartoniae</name>
    <dbReference type="NCBI Taxonomy" id="941986"/>
    <lineage>
        <taxon>Bacteria</taxon>
        <taxon>Bacillati</taxon>
        <taxon>Actinomycetota</taxon>
        <taxon>Actinomycetes</taxon>
        <taxon>Pseudonocardiales</taxon>
        <taxon>Pseudonocardiaceae</taxon>
        <taxon>Amycolatopsis</taxon>
    </lineage>
</organism>
<evidence type="ECO:0000256" key="2">
    <source>
        <dbReference type="ARBA" id="ARBA00009347"/>
    </source>
</evidence>
<dbReference type="Gene3D" id="2.40.110.10">
    <property type="entry name" value="Butyryl-CoA Dehydrogenase, subunit A, domain 2"/>
    <property type="match status" value="1"/>
</dbReference>
<dbReference type="GO" id="GO:0003995">
    <property type="term" value="F:acyl-CoA dehydrogenase activity"/>
    <property type="evidence" value="ECO:0007669"/>
    <property type="project" value="TreeGrafter"/>
</dbReference>
<evidence type="ECO:0000256" key="1">
    <source>
        <dbReference type="ARBA" id="ARBA00001974"/>
    </source>
</evidence>
<evidence type="ECO:0000256" key="5">
    <source>
        <dbReference type="ARBA" id="ARBA00023002"/>
    </source>
</evidence>
<evidence type="ECO:0000256" key="4">
    <source>
        <dbReference type="ARBA" id="ARBA00022827"/>
    </source>
</evidence>
<dbReference type="InterPro" id="IPR036250">
    <property type="entry name" value="AcylCo_DH-like_C"/>
</dbReference>
<sequence length="368" mass="37879">MTTPTDQDLADLRASVRSVLERRGGIESVRRVTENGPGADLELWHTLATDVGVAALVVPEEHGGLDAGPAAVRAVGEELGAALAAVPFLSSAVLAASAFAAHAGHPLSTRWLPQLAAGRIGTVALTGEDGRAGAPGVRAARSSQGFELSGSAGYVLDTEFADVVVVAADGPDGPLLVVAGPGSLRREATLVHDRTRRLSRIGLDGVTVGADAILAEGAEAAATIEELYRRAGAALAADAAGGARMIHETAVEYAKQRVQFGRPIGSFQAVKHKLADMFVLVEAMSAAAEHAATAVGEQDPRTAALTTAYTLEGYLSVAGDAIQVHGGIGYTWEHVCHLVFKRAQLDEALLGSAAWHRELSAAEMLAAG</sequence>
<protein>
    <submittedName>
        <fullName evidence="8">Putative acyl-CoA dehydrogenase</fullName>
    </submittedName>
</protein>
<dbReference type="EMBL" id="BNAV01000001">
    <property type="protein sequence ID" value="GHF36522.1"/>
    <property type="molecule type" value="Genomic_DNA"/>
</dbReference>
<comment type="caution">
    <text evidence="8">The sequence shown here is derived from an EMBL/GenBank/DDBJ whole genome shotgun (WGS) entry which is preliminary data.</text>
</comment>
<dbReference type="Proteomes" id="UP000658656">
    <property type="component" value="Unassembled WGS sequence"/>
</dbReference>
<dbReference type="OrthoDB" id="8677713at2"/>
<dbReference type="SUPFAM" id="SSF56645">
    <property type="entry name" value="Acyl-CoA dehydrogenase NM domain-like"/>
    <property type="match status" value="1"/>
</dbReference>
<evidence type="ECO:0000259" key="7">
    <source>
        <dbReference type="Pfam" id="PF02771"/>
    </source>
</evidence>
<comment type="cofactor">
    <cofactor evidence="1">
        <name>FAD</name>
        <dbReference type="ChEBI" id="CHEBI:57692"/>
    </cofactor>
</comment>
<feature type="domain" description="Acyl-CoA dehydrogenase/oxidase N-terminal" evidence="7">
    <location>
        <begin position="9"/>
        <end position="118"/>
    </location>
</feature>
<dbReference type="InterPro" id="IPR009100">
    <property type="entry name" value="AcylCoA_DH/oxidase_NM_dom_sf"/>
</dbReference>
<reference evidence="8" key="1">
    <citation type="journal article" date="2014" name="Int. J. Syst. Evol. Microbiol.">
        <title>Complete genome sequence of Corynebacterium casei LMG S-19264T (=DSM 44701T), isolated from a smear-ripened cheese.</title>
        <authorList>
            <consortium name="US DOE Joint Genome Institute (JGI-PGF)"/>
            <person name="Walter F."/>
            <person name="Albersmeier A."/>
            <person name="Kalinowski J."/>
            <person name="Ruckert C."/>
        </authorList>
    </citation>
    <scope>NUCLEOTIDE SEQUENCE</scope>
    <source>
        <strain evidence="8">CGMCC 4.7679</strain>
    </source>
</reference>
<dbReference type="InterPro" id="IPR037069">
    <property type="entry name" value="AcylCoA_DH/ox_N_sf"/>
</dbReference>
<dbReference type="InterPro" id="IPR046373">
    <property type="entry name" value="Acyl-CoA_Oxase/DH_mid-dom_sf"/>
</dbReference>
<dbReference type="PANTHER" id="PTHR43884:SF20">
    <property type="entry name" value="ACYL-COA DEHYDROGENASE FADE28"/>
    <property type="match status" value="1"/>
</dbReference>
<keyword evidence="5" id="KW-0560">Oxidoreductase</keyword>
<dbReference type="AlphaFoldDB" id="A0A8H9INN5"/>